<dbReference type="EC" id="3.2.1.14" evidence="2"/>
<dbReference type="GO" id="GO:0008061">
    <property type="term" value="F:chitin binding"/>
    <property type="evidence" value="ECO:0007669"/>
    <property type="project" value="TreeGrafter"/>
</dbReference>
<keyword evidence="5" id="KW-0378">Hydrolase</keyword>
<dbReference type="GO" id="GO:0006032">
    <property type="term" value="P:chitin catabolic process"/>
    <property type="evidence" value="ECO:0007669"/>
    <property type="project" value="TreeGrafter"/>
</dbReference>
<proteinExistence type="inferred from homology"/>
<dbReference type="InterPro" id="IPR001223">
    <property type="entry name" value="Glyco_hydro18_cat"/>
</dbReference>
<dbReference type="SUPFAM" id="SSF54556">
    <property type="entry name" value="Chitinase insertion domain"/>
    <property type="match status" value="1"/>
</dbReference>
<dbReference type="EMBL" id="MU004293">
    <property type="protein sequence ID" value="KAF2661571.1"/>
    <property type="molecule type" value="Genomic_DNA"/>
</dbReference>
<evidence type="ECO:0000256" key="1">
    <source>
        <dbReference type="ARBA" id="ARBA00008682"/>
    </source>
</evidence>
<evidence type="ECO:0000256" key="2">
    <source>
        <dbReference type="ARBA" id="ARBA00012729"/>
    </source>
</evidence>
<protein>
    <recommendedName>
        <fullName evidence="2">chitinase</fullName>
        <ecNumber evidence="2">3.2.1.14</ecNumber>
    </recommendedName>
</protein>
<feature type="region of interest" description="Disordered" evidence="3">
    <location>
        <begin position="334"/>
        <end position="363"/>
    </location>
</feature>
<dbReference type="PROSITE" id="PS51910">
    <property type="entry name" value="GH18_2"/>
    <property type="match status" value="1"/>
</dbReference>
<dbReference type="PANTHER" id="PTHR11177:SF317">
    <property type="entry name" value="CHITINASE 12-RELATED"/>
    <property type="match status" value="1"/>
</dbReference>
<feature type="domain" description="GH18" evidence="4">
    <location>
        <begin position="1"/>
        <end position="113"/>
    </location>
</feature>
<dbReference type="GO" id="GO:0005576">
    <property type="term" value="C:extracellular region"/>
    <property type="evidence" value="ECO:0007669"/>
    <property type="project" value="TreeGrafter"/>
</dbReference>
<dbReference type="GO" id="GO:0005975">
    <property type="term" value="P:carbohydrate metabolic process"/>
    <property type="evidence" value="ECO:0007669"/>
    <property type="project" value="InterPro"/>
</dbReference>
<dbReference type="SUPFAM" id="SSF51445">
    <property type="entry name" value="(Trans)glycosidases"/>
    <property type="match status" value="1"/>
</dbReference>
<evidence type="ECO:0000313" key="5">
    <source>
        <dbReference type="EMBL" id="KAF2661571.1"/>
    </source>
</evidence>
<dbReference type="GO" id="GO:0008843">
    <property type="term" value="F:endochitinase activity"/>
    <property type="evidence" value="ECO:0007669"/>
    <property type="project" value="UniProtKB-EC"/>
</dbReference>
<dbReference type="PANTHER" id="PTHR11177">
    <property type="entry name" value="CHITINASE"/>
    <property type="match status" value="1"/>
</dbReference>
<accession>A0A6A6TQH6</accession>
<sequence length="574" mass="61865">MGCSFKPRQSGALGSCTNTVGVLSNREIKRILTQEGITPYFNETAMVKYFTYQGDSWVGYDDAETYALKEAFTNSFCLGGTMIWSIDFDDATGAGLGDPNGYISPESATVIPMAHTTVPAGETFTIDPGASTDIPRLPFGGDQNRPRGPGADRCEQCSFFRLITSTCCGTGGSIGNPILIPAGIPTPMDIPLPPGFVPPQSFTDPDGHIIPAGQPLPKETIIPGGTVFSHPFLIGPGVPFHEGEGEDRNSNSSHWVWLSPEIWKSPNPQVQCYFPCVLFLPPYTSFTTTVDYPRITVTESGTTKTTLTFPPLTVSSWAPTTIVVGGRYSCTTSNSASCTDTGNNRRTSSVQISQSTTWPGNPDDPDHSHCLWPFYPPPPPHIPLPRLTIRNGPPKPTTNECAWPTLTCTPGPTTRTVSGTVPSEPPKTSTTSTTSITKTPVIPTTSAIPTPTAKSPNFDNDQIKCYNSGQWTKRARMVNAADSFCDGVQENYQHLSAGMSLNATQTFSLCCGEVTGVKLYTYLLIKDGCEWAVSNSTCKTEMRKMIDQCDEDGENRKQGGTIEGDCIVDPNSDL</sequence>
<dbReference type="Proteomes" id="UP000799324">
    <property type="component" value="Unassembled WGS sequence"/>
</dbReference>
<feature type="compositionally biased region" description="Polar residues" evidence="3">
    <location>
        <begin position="334"/>
        <end position="359"/>
    </location>
</feature>
<dbReference type="OrthoDB" id="73875at2759"/>
<name>A0A6A6TQH6_9PLEO</name>
<evidence type="ECO:0000259" key="4">
    <source>
        <dbReference type="PROSITE" id="PS51910"/>
    </source>
</evidence>
<dbReference type="Pfam" id="PF00704">
    <property type="entry name" value="Glyco_hydro_18"/>
    <property type="match status" value="1"/>
</dbReference>
<dbReference type="InterPro" id="IPR029070">
    <property type="entry name" value="Chitinase_insertion_sf"/>
</dbReference>
<dbReference type="InterPro" id="IPR017853">
    <property type="entry name" value="GH"/>
</dbReference>
<comment type="similarity">
    <text evidence="1">Belongs to the glycosyl hydrolase 18 family. Chitinase class V subfamily.</text>
</comment>
<dbReference type="Gene3D" id="3.10.50.10">
    <property type="match status" value="1"/>
</dbReference>
<feature type="region of interest" description="Disordered" evidence="3">
    <location>
        <begin position="412"/>
        <end position="454"/>
    </location>
</feature>
<keyword evidence="6" id="KW-1185">Reference proteome</keyword>
<dbReference type="InterPro" id="IPR050314">
    <property type="entry name" value="Glycosyl_Hydrlase_18"/>
</dbReference>
<reference evidence="5" key="1">
    <citation type="journal article" date="2020" name="Stud. Mycol.">
        <title>101 Dothideomycetes genomes: a test case for predicting lifestyles and emergence of pathogens.</title>
        <authorList>
            <person name="Haridas S."/>
            <person name="Albert R."/>
            <person name="Binder M."/>
            <person name="Bloem J."/>
            <person name="Labutti K."/>
            <person name="Salamov A."/>
            <person name="Andreopoulos B."/>
            <person name="Baker S."/>
            <person name="Barry K."/>
            <person name="Bills G."/>
            <person name="Bluhm B."/>
            <person name="Cannon C."/>
            <person name="Castanera R."/>
            <person name="Culley D."/>
            <person name="Daum C."/>
            <person name="Ezra D."/>
            <person name="Gonzalez J."/>
            <person name="Henrissat B."/>
            <person name="Kuo A."/>
            <person name="Liang C."/>
            <person name="Lipzen A."/>
            <person name="Lutzoni F."/>
            <person name="Magnuson J."/>
            <person name="Mondo S."/>
            <person name="Nolan M."/>
            <person name="Ohm R."/>
            <person name="Pangilinan J."/>
            <person name="Park H.-J."/>
            <person name="Ramirez L."/>
            <person name="Alfaro M."/>
            <person name="Sun H."/>
            <person name="Tritt A."/>
            <person name="Yoshinaga Y."/>
            <person name="Zwiers L.-H."/>
            <person name="Turgeon B."/>
            <person name="Goodwin S."/>
            <person name="Spatafora J."/>
            <person name="Crous P."/>
            <person name="Grigoriev I."/>
        </authorList>
    </citation>
    <scope>NUCLEOTIDE SEQUENCE</scope>
    <source>
        <strain evidence="5">CBS 122681</strain>
    </source>
</reference>
<evidence type="ECO:0000256" key="3">
    <source>
        <dbReference type="SAM" id="MobiDB-lite"/>
    </source>
</evidence>
<evidence type="ECO:0000313" key="6">
    <source>
        <dbReference type="Proteomes" id="UP000799324"/>
    </source>
</evidence>
<organism evidence="5 6">
    <name type="scientific">Lophiostoma macrostomum CBS 122681</name>
    <dbReference type="NCBI Taxonomy" id="1314788"/>
    <lineage>
        <taxon>Eukaryota</taxon>
        <taxon>Fungi</taxon>
        <taxon>Dikarya</taxon>
        <taxon>Ascomycota</taxon>
        <taxon>Pezizomycotina</taxon>
        <taxon>Dothideomycetes</taxon>
        <taxon>Pleosporomycetidae</taxon>
        <taxon>Pleosporales</taxon>
        <taxon>Lophiostomataceae</taxon>
        <taxon>Lophiostoma</taxon>
    </lineage>
</organism>
<dbReference type="AlphaFoldDB" id="A0A6A6TQH6"/>
<gene>
    <name evidence="5" type="ORF">K491DRAFT_587189</name>
</gene>